<dbReference type="GO" id="GO:1903785">
    <property type="term" value="P:L-valine transmembrane transport"/>
    <property type="evidence" value="ECO:0007669"/>
    <property type="project" value="TreeGrafter"/>
</dbReference>
<keyword evidence="4" id="KW-1003">Cell membrane</keyword>
<dbReference type="Pfam" id="PF03591">
    <property type="entry name" value="AzlC"/>
    <property type="match status" value="1"/>
</dbReference>
<evidence type="ECO:0000256" key="8">
    <source>
        <dbReference type="SAM" id="Phobius"/>
    </source>
</evidence>
<comment type="subcellular location">
    <subcellularLocation>
        <location evidence="1">Cell membrane</location>
        <topology evidence="1">Multi-pass membrane protein</topology>
    </subcellularLocation>
</comment>
<feature type="transmembrane region" description="Helical" evidence="8">
    <location>
        <begin position="173"/>
        <end position="194"/>
    </location>
</feature>
<keyword evidence="3" id="KW-0813">Transport</keyword>
<evidence type="ECO:0000256" key="6">
    <source>
        <dbReference type="ARBA" id="ARBA00022989"/>
    </source>
</evidence>
<evidence type="ECO:0000256" key="7">
    <source>
        <dbReference type="ARBA" id="ARBA00023136"/>
    </source>
</evidence>
<sequence length="229" mass="23812">MRDGIPIGLGYLAVSFSLGIAAQNAGLSPFQGFLVSLLCNASAGEYAGFTLIAADAAFVEVAIITMVANARYLLMSCAMSQRIAPATGLLHRLLLSFGLTDELFGIAVARPGSINPYYSYGAFFVASPCWAFGTALGAVAGNVLPVRIVSALSVALFGMFLAVFVPPARKDKVIAGIVIACFVLSFSASVLPVLSQLSEGVRIIILTVAISSAAALIFPKKDEPEEKTA</sequence>
<feature type="transmembrane region" description="Helical" evidence="8">
    <location>
        <begin position="200"/>
        <end position="218"/>
    </location>
</feature>
<name>A0A926HY06_9FIRM</name>
<protein>
    <submittedName>
        <fullName evidence="9">AzlC family ABC transporter permease</fullName>
    </submittedName>
</protein>
<evidence type="ECO:0000313" key="10">
    <source>
        <dbReference type="Proteomes" id="UP000611762"/>
    </source>
</evidence>
<dbReference type="PANTHER" id="PTHR34979:SF1">
    <property type="entry name" value="INNER MEMBRANE PROTEIN YGAZ"/>
    <property type="match status" value="1"/>
</dbReference>
<evidence type="ECO:0000256" key="3">
    <source>
        <dbReference type="ARBA" id="ARBA00022448"/>
    </source>
</evidence>
<comment type="similarity">
    <text evidence="2">Belongs to the AzlC family.</text>
</comment>
<keyword evidence="10" id="KW-1185">Reference proteome</keyword>
<dbReference type="InterPro" id="IPR011606">
    <property type="entry name" value="Brnchd-chn_aa_trnsp_permease"/>
</dbReference>
<keyword evidence="6 8" id="KW-1133">Transmembrane helix</keyword>
<gene>
    <name evidence="9" type="ORF">H8698_01415</name>
</gene>
<evidence type="ECO:0000256" key="2">
    <source>
        <dbReference type="ARBA" id="ARBA00010735"/>
    </source>
</evidence>
<accession>A0A926HY06</accession>
<comment type="caution">
    <text evidence="9">The sequence shown here is derived from an EMBL/GenBank/DDBJ whole genome shotgun (WGS) entry which is preliminary data.</text>
</comment>
<proteinExistence type="inferred from homology"/>
<dbReference type="EMBL" id="JACRSU010000001">
    <property type="protein sequence ID" value="MBC8539630.1"/>
    <property type="molecule type" value="Genomic_DNA"/>
</dbReference>
<feature type="transmembrane region" description="Helical" evidence="8">
    <location>
        <begin position="146"/>
        <end position="166"/>
    </location>
</feature>
<dbReference type="GO" id="GO:0005886">
    <property type="term" value="C:plasma membrane"/>
    <property type="evidence" value="ECO:0007669"/>
    <property type="project" value="UniProtKB-SubCell"/>
</dbReference>
<evidence type="ECO:0000313" key="9">
    <source>
        <dbReference type="EMBL" id="MBC8539630.1"/>
    </source>
</evidence>
<organism evidence="9 10">
    <name type="scientific">Congzhengia minquanensis</name>
    <dbReference type="NCBI Taxonomy" id="2763657"/>
    <lineage>
        <taxon>Bacteria</taxon>
        <taxon>Bacillati</taxon>
        <taxon>Bacillota</taxon>
        <taxon>Clostridia</taxon>
        <taxon>Eubacteriales</taxon>
        <taxon>Oscillospiraceae</taxon>
        <taxon>Congzhengia</taxon>
    </lineage>
</organism>
<dbReference type="Proteomes" id="UP000611762">
    <property type="component" value="Unassembled WGS sequence"/>
</dbReference>
<evidence type="ECO:0000256" key="4">
    <source>
        <dbReference type="ARBA" id="ARBA00022475"/>
    </source>
</evidence>
<reference evidence="9" key="1">
    <citation type="submission" date="2020-08" db="EMBL/GenBank/DDBJ databases">
        <title>Genome public.</title>
        <authorList>
            <person name="Liu C."/>
            <person name="Sun Q."/>
        </authorList>
    </citation>
    <scope>NUCLEOTIDE SEQUENCE</scope>
    <source>
        <strain evidence="9">H8</strain>
    </source>
</reference>
<feature type="transmembrane region" description="Helical" evidence="8">
    <location>
        <begin position="117"/>
        <end position="140"/>
    </location>
</feature>
<dbReference type="AlphaFoldDB" id="A0A926HY06"/>
<keyword evidence="7 8" id="KW-0472">Membrane</keyword>
<evidence type="ECO:0000256" key="5">
    <source>
        <dbReference type="ARBA" id="ARBA00022692"/>
    </source>
</evidence>
<evidence type="ECO:0000256" key="1">
    <source>
        <dbReference type="ARBA" id="ARBA00004651"/>
    </source>
</evidence>
<dbReference type="PANTHER" id="PTHR34979">
    <property type="entry name" value="INNER MEMBRANE PROTEIN YGAZ"/>
    <property type="match status" value="1"/>
</dbReference>
<keyword evidence="5 8" id="KW-0812">Transmembrane</keyword>
<feature type="transmembrane region" description="Helical" evidence="8">
    <location>
        <begin position="46"/>
        <end position="74"/>
    </location>
</feature>